<reference evidence="2" key="1">
    <citation type="journal article" date="2015" name="Nature">
        <title>Complex archaea that bridge the gap between prokaryotes and eukaryotes.</title>
        <authorList>
            <person name="Spang A."/>
            <person name="Saw J.H."/>
            <person name="Jorgensen S.L."/>
            <person name="Zaremba-Niedzwiedzka K."/>
            <person name="Martijn J."/>
            <person name="Lind A.E."/>
            <person name="van Eijk R."/>
            <person name="Schleper C."/>
            <person name="Guy L."/>
            <person name="Ettema T.J."/>
        </authorList>
    </citation>
    <scope>NUCLEOTIDE SEQUENCE</scope>
</reference>
<dbReference type="GO" id="GO:0006260">
    <property type="term" value="P:DNA replication"/>
    <property type="evidence" value="ECO:0007669"/>
    <property type="project" value="InterPro"/>
</dbReference>
<accession>A0A0F9H8C6</accession>
<feature type="domain" description="SF4 helicase" evidence="1">
    <location>
        <begin position="88"/>
        <end position="256"/>
    </location>
</feature>
<comment type="caution">
    <text evidence="2">The sequence shown here is derived from an EMBL/GenBank/DDBJ whole genome shotgun (WGS) entry which is preliminary data.</text>
</comment>
<dbReference type="Gene3D" id="3.40.50.300">
    <property type="entry name" value="P-loop containing nucleotide triphosphate hydrolases"/>
    <property type="match status" value="1"/>
</dbReference>
<dbReference type="EMBL" id="LAZR01015805">
    <property type="protein sequence ID" value="KKM07305.1"/>
    <property type="molecule type" value="Genomic_DNA"/>
</dbReference>
<gene>
    <name evidence="2" type="ORF">LCGC14_1735300</name>
</gene>
<dbReference type="GO" id="GO:0005524">
    <property type="term" value="F:ATP binding"/>
    <property type="evidence" value="ECO:0007669"/>
    <property type="project" value="InterPro"/>
</dbReference>
<dbReference type="AlphaFoldDB" id="A0A0F9H8C6"/>
<dbReference type="Pfam" id="PF03796">
    <property type="entry name" value="DnaB_C"/>
    <property type="match status" value="1"/>
</dbReference>
<dbReference type="InterPro" id="IPR027417">
    <property type="entry name" value="P-loop_NTPase"/>
</dbReference>
<proteinExistence type="predicted"/>
<protein>
    <recommendedName>
        <fullName evidence="1">SF4 helicase domain-containing protein</fullName>
    </recommendedName>
</protein>
<dbReference type="GO" id="GO:0003678">
    <property type="term" value="F:DNA helicase activity"/>
    <property type="evidence" value="ECO:0007669"/>
    <property type="project" value="InterPro"/>
</dbReference>
<evidence type="ECO:0000313" key="2">
    <source>
        <dbReference type="EMBL" id="KKM07305.1"/>
    </source>
</evidence>
<sequence>GRLVQEGWRKMAAKHGLKFEIAGRAALTYFTLDHIKRRKMLAVNITVLVLHFIQHLTIKDSTAASQGAKDLLYADLGLTKPRHLPILGFVNIDHGYAPLSENETLLVAGMSGSGKTALVQQWTQGPLDAGKVGIWFCEMPEDQMRARDVLRNTRVGSFYKLRKIGRDRPPTLVAQSEEKKMIDAELDRLKAQKVYYFPVHGLTASRMLATCQYVASREGQLDFVALDHIQEFTNTKKVSDSQVVKQSYMEFNGALKKNFPRVVRIVIHHLNKDIQRSYGADSAKMIWPQKSDIAYGGSEYADTAFILIDDNQHLTVHFGLNAHEKLEALRATNLLEYRAFKQRAWLWPVKSRRGPENEVQRLRKIGAHYLFYEVAGEENTGEAEE</sequence>
<name>A0A0F9H8C6_9ZZZZ</name>
<organism evidence="2">
    <name type="scientific">marine sediment metagenome</name>
    <dbReference type="NCBI Taxonomy" id="412755"/>
    <lineage>
        <taxon>unclassified sequences</taxon>
        <taxon>metagenomes</taxon>
        <taxon>ecological metagenomes</taxon>
    </lineage>
</organism>
<feature type="non-terminal residue" evidence="2">
    <location>
        <position position="1"/>
    </location>
</feature>
<dbReference type="SUPFAM" id="SSF52540">
    <property type="entry name" value="P-loop containing nucleoside triphosphate hydrolases"/>
    <property type="match status" value="1"/>
</dbReference>
<evidence type="ECO:0000259" key="1">
    <source>
        <dbReference type="Pfam" id="PF03796"/>
    </source>
</evidence>
<dbReference type="InterPro" id="IPR007694">
    <property type="entry name" value="DNA_helicase_DnaB-like_C"/>
</dbReference>